<keyword evidence="2" id="KW-0614">Plasmid</keyword>
<accession>N6UYF3</accession>
<evidence type="ECO:0000256" key="1">
    <source>
        <dbReference type="SAM" id="MobiDB-lite"/>
    </source>
</evidence>
<feature type="compositionally biased region" description="Basic and acidic residues" evidence="1">
    <location>
        <begin position="24"/>
        <end position="44"/>
    </location>
</feature>
<dbReference type="Proteomes" id="UP000012429">
    <property type="component" value="Unassembled WGS sequence"/>
</dbReference>
<dbReference type="PATRIC" id="fig|363754.4.peg.6808"/>
<sequence length="81" mass="9222">MQREGEVAHLVAHRITDLSGELRSVGDRDDTFPLPHGRGDEFHHGSPTPDPRGLPKGPRPHDIVDPYLHLDEIRVKTRDFR</sequence>
<reference evidence="2 3" key="1">
    <citation type="journal article" date="2012" name="BMC Genomics">
        <title>Genomic basis of broad host range and environmental adaptability of Rhizobium tropici CIAT 899 and Rhizobium sp. PRF 81 which are used in inoculants for common bean (Phaseolus vulgaris L.).</title>
        <authorList>
            <person name="Ormeno-Orrillo E."/>
            <person name="Menna P."/>
            <person name="Almeida L.G."/>
            <person name="Ollero F.J."/>
            <person name="Nicolas M.F."/>
            <person name="Pains Rodrigues E."/>
            <person name="Shigueyoshi Nakatani A."/>
            <person name="Silva Batista J.S."/>
            <person name="Oliveira Chueire L.M."/>
            <person name="Souza R.C."/>
            <person name="Ribeiro Vasconcelos A.T."/>
            <person name="Megias M."/>
            <person name="Hungria M."/>
            <person name="Martinez-Romero E."/>
        </authorList>
    </citation>
    <scope>NUCLEOTIDE SEQUENCE [LARGE SCALE GENOMIC DNA]</scope>
    <source>
        <strain evidence="2 3">PRF 81</strain>
        <plasmid evidence="2">pPRF81a</plasmid>
    </source>
</reference>
<proteinExistence type="predicted"/>
<gene>
    <name evidence="2" type="ORF">RHSP_41851</name>
</gene>
<geneLocation type="plasmid" evidence="2">
    <name>pPRF81a</name>
</geneLocation>
<name>N6UYF3_9HYPH</name>
<dbReference type="AlphaFoldDB" id="N6UYF3"/>
<keyword evidence="3" id="KW-1185">Reference proteome</keyword>
<comment type="caution">
    <text evidence="2">The sequence shown here is derived from an EMBL/GenBank/DDBJ whole genome shotgun (WGS) entry which is preliminary data.</text>
</comment>
<evidence type="ECO:0000313" key="3">
    <source>
        <dbReference type="Proteomes" id="UP000012429"/>
    </source>
</evidence>
<feature type="region of interest" description="Disordered" evidence="1">
    <location>
        <begin position="20"/>
        <end position="65"/>
    </location>
</feature>
<dbReference type="EMBL" id="AQHN01000095">
    <property type="protein sequence ID" value="ENN83892.1"/>
    <property type="molecule type" value="Genomic_DNA"/>
</dbReference>
<protein>
    <submittedName>
        <fullName evidence="2">DNA polymerase-related protein</fullName>
    </submittedName>
</protein>
<organism evidence="2 3">
    <name type="scientific">Rhizobium freirei PRF 81</name>
    <dbReference type="NCBI Taxonomy" id="363754"/>
    <lineage>
        <taxon>Bacteria</taxon>
        <taxon>Pseudomonadati</taxon>
        <taxon>Pseudomonadota</taxon>
        <taxon>Alphaproteobacteria</taxon>
        <taxon>Hyphomicrobiales</taxon>
        <taxon>Rhizobiaceae</taxon>
        <taxon>Rhizobium/Agrobacterium group</taxon>
        <taxon>Rhizobium</taxon>
    </lineage>
</organism>
<evidence type="ECO:0000313" key="2">
    <source>
        <dbReference type="EMBL" id="ENN83892.1"/>
    </source>
</evidence>